<proteinExistence type="predicted"/>
<reference evidence="1 2" key="1">
    <citation type="submission" date="2015-06" db="EMBL/GenBank/DDBJ databases">
        <title>Genome sequence of Pseudoalteromonas aliena.</title>
        <authorList>
            <person name="Xie B.-B."/>
            <person name="Rong J.-C."/>
            <person name="Qin Q.-L."/>
            <person name="Zhang Y.-Z."/>
        </authorList>
    </citation>
    <scope>NUCLEOTIDE SEQUENCE [LARGE SCALE GENOMIC DNA]</scope>
    <source>
        <strain evidence="1 2">SW19</strain>
    </source>
</reference>
<gene>
    <name evidence="1" type="ORF">PALI_a0866</name>
</gene>
<keyword evidence="2" id="KW-1185">Reference proteome</keyword>
<dbReference type="Proteomes" id="UP000648482">
    <property type="component" value="Unassembled WGS sequence"/>
</dbReference>
<evidence type="ECO:0000313" key="1">
    <source>
        <dbReference type="EMBL" id="MBE0359588.1"/>
    </source>
</evidence>
<accession>A0ABR9DZM5</accession>
<comment type="caution">
    <text evidence="1">The sequence shown here is derived from an EMBL/GenBank/DDBJ whole genome shotgun (WGS) entry which is preliminary data.</text>
</comment>
<organism evidence="1 2">
    <name type="scientific">Pseudoalteromonas aliena SW19</name>
    <dbReference type="NCBI Taxonomy" id="1314866"/>
    <lineage>
        <taxon>Bacteria</taxon>
        <taxon>Pseudomonadati</taxon>
        <taxon>Pseudomonadota</taxon>
        <taxon>Gammaproteobacteria</taxon>
        <taxon>Alteromonadales</taxon>
        <taxon>Pseudoalteromonadaceae</taxon>
        <taxon>Pseudoalteromonas</taxon>
    </lineage>
</organism>
<sequence>MHIQITEQIKLAPLVESDAADILRVVNLSRASLGQFLP</sequence>
<evidence type="ECO:0000313" key="2">
    <source>
        <dbReference type="Proteomes" id="UP000648482"/>
    </source>
</evidence>
<protein>
    <recommendedName>
        <fullName evidence="3">GNAT family N-acetyltransferase</fullName>
    </recommendedName>
</protein>
<evidence type="ECO:0008006" key="3">
    <source>
        <dbReference type="Google" id="ProtNLM"/>
    </source>
</evidence>
<name>A0ABR9DZM5_9GAMM</name>
<dbReference type="EMBL" id="AQGU01000025">
    <property type="protein sequence ID" value="MBE0359588.1"/>
    <property type="molecule type" value="Genomic_DNA"/>
</dbReference>